<dbReference type="InterPro" id="IPR002654">
    <property type="entry name" value="Glyco_trans_25"/>
</dbReference>
<sequence>MAKRADFSYLLTLLAVGVGVVIVYAIYKHIDSRKSPNIDTIHVINLDRDVKRWESIQKQAFPLGLTVNRFRGIYGKDIPYSQMRTHGVGNAMVRADRNDHKGEKLHNLGVVGCYLSHRGLIEHLGAMNVPDSYGHLILEDDVNFPNDFLQPGGRWDTLSRQIPADWDMIWLRMWKPYGNDIASGIIKLKSDPRIRVNLGTFAYVVRHGAIQHKILPTLKYMNDAFDEQINQHFNEWNCYVLHPGIIDINDELQAESAINAINAPPTEKKV</sequence>
<dbReference type="EMBL" id="MN740532">
    <property type="protein sequence ID" value="QHU31748.1"/>
    <property type="molecule type" value="Genomic_DNA"/>
</dbReference>
<proteinExistence type="predicted"/>
<evidence type="ECO:0000259" key="2">
    <source>
        <dbReference type="Pfam" id="PF01755"/>
    </source>
</evidence>
<evidence type="ECO:0000313" key="3">
    <source>
        <dbReference type="EMBL" id="QHU31748.1"/>
    </source>
</evidence>
<reference evidence="3" key="1">
    <citation type="journal article" date="2020" name="Nature">
        <title>Giant virus diversity and host interactions through global metagenomics.</title>
        <authorList>
            <person name="Schulz F."/>
            <person name="Roux S."/>
            <person name="Paez-Espino D."/>
            <person name="Jungbluth S."/>
            <person name="Walsh D.A."/>
            <person name="Denef V.J."/>
            <person name="McMahon K.D."/>
            <person name="Konstantinidis K.T."/>
            <person name="Eloe-Fadrosh E.A."/>
            <person name="Kyrpides N.C."/>
            <person name="Woyke T."/>
        </authorList>
    </citation>
    <scope>NUCLEOTIDE SEQUENCE</scope>
    <source>
        <strain evidence="3">GVMAG-M-3300027963-41</strain>
    </source>
</reference>
<name>A0A6C0LP67_9ZZZZ</name>
<protein>
    <recommendedName>
        <fullName evidence="2">Glycosyl transferase family 25 domain-containing protein</fullName>
    </recommendedName>
</protein>
<accession>A0A6C0LP67</accession>
<dbReference type="CDD" id="cd06532">
    <property type="entry name" value="Glyco_transf_25"/>
    <property type="match status" value="1"/>
</dbReference>
<evidence type="ECO:0000256" key="1">
    <source>
        <dbReference type="SAM" id="Phobius"/>
    </source>
</evidence>
<keyword evidence="1" id="KW-0812">Transmembrane</keyword>
<feature type="domain" description="Glycosyl transferase family 25" evidence="2">
    <location>
        <begin position="40"/>
        <end position="151"/>
    </location>
</feature>
<dbReference type="Pfam" id="PF01755">
    <property type="entry name" value="Glyco_transf_25"/>
    <property type="match status" value="1"/>
</dbReference>
<feature type="transmembrane region" description="Helical" evidence="1">
    <location>
        <begin position="7"/>
        <end position="27"/>
    </location>
</feature>
<keyword evidence="1" id="KW-0472">Membrane</keyword>
<dbReference type="AlphaFoldDB" id="A0A6C0LP67"/>
<keyword evidence="1" id="KW-1133">Transmembrane helix</keyword>
<organism evidence="3">
    <name type="scientific">viral metagenome</name>
    <dbReference type="NCBI Taxonomy" id="1070528"/>
    <lineage>
        <taxon>unclassified sequences</taxon>
        <taxon>metagenomes</taxon>
        <taxon>organismal metagenomes</taxon>
    </lineage>
</organism>